<reference evidence="9 10" key="1">
    <citation type="submission" date="2018-03" db="EMBL/GenBank/DDBJ databases">
        <authorList>
            <person name="Keele B.F."/>
        </authorList>
    </citation>
    <scope>NUCLEOTIDE SEQUENCE [LARGE SCALE GENOMIC DNA]</scope>
    <source>
        <strain evidence="9 10">CECT 8599</strain>
    </source>
</reference>
<dbReference type="GO" id="GO:0005886">
    <property type="term" value="C:plasma membrane"/>
    <property type="evidence" value="ECO:0007669"/>
    <property type="project" value="UniProtKB-SubCell"/>
</dbReference>
<feature type="transmembrane region" description="Helical" evidence="8">
    <location>
        <begin position="107"/>
        <end position="126"/>
    </location>
</feature>
<dbReference type="Pfam" id="PF01925">
    <property type="entry name" value="TauE"/>
    <property type="match status" value="1"/>
</dbReference>
<evidence type="ECO:0000313" key="9">
    <source>
        <dbReference type="EMBL" id="SPH22582.1"/>
    </source>
</evidence>
<sequence length="255" mass="26961">MDALFDIMTVPQLCLAVSIAVFAGLVKGVVGFALPTIIISGLSTFLSPELALAGLILPTVVTNFMQMLRQGARAAWESVKRFRVFLSFGLVTLLVGAQLVRVLPMDVMLLVIGVPVVSYAMLQLLGIEITLARHSGKVAATAGSIAGLMGGMSGIWGPPTVAYLTALKTDKADHLRVQGVVYGLGAVALLFAHLGSGVLRAQTLPLSFAMVPPAVLGLWIGGRLLDRIDHVVFRRATLVVLLIAGLNLIRRAVFV</sequence>
<keyword evidence="5 8" id="KW-0812">Transmembrane</keyword>
<evidence type="ECO:0000256" key="3">
    <source>
        <dbReference type="ARBA" id="ARBA00022448"/>
    </source>
</evidence>
<evidence type="ECO:0000256" key="8">
    <source>
        <dbReference type="RuleBase" id="RU363041"/>
    </source>
</evidence>
<dbReference type="AlphaFoldDB" id="A0A2R8BHK4"/>
<dbReference type="InterPro" id="IPR052017">
    <property type="entry name" value="TSUP"/>
</dbReference>
<evidence type="ECO:0000256" key="1">
    <source>
        <dbReference type="ARBA" id="ARBA00004651"/>
    </source>
</evidence>
<comment type="subcellular location">
    <subcellularLocation>
        <location evidence="1 8">Cell membrane</location>
        <topology evidence="1 8">Multi-pass membrane protein</topology>
    </subcellularLocation>
</comment>
<dbReference type="Proteomes" id="UP000244880">
    <property type="component" value="Unassembled WGS sequence"/>
</dbReference>
<organism evidence="9 10">
    <name type="scientific">Ascidiaceihabitans donghaensis</name>
    <dbReference type="NCBI Taxonomy" id="1510460"/>
    <lineage>
        <taxon>Bacteria</taxon>
        <taxon>Pseudomonadati</taxon>
        <taxon>Pseudomonadota</taxon>
        <taxon>Alphaproteobacteria</taxon>
        <taxon>Rhodobacterales</taxon>
        <taxon>Paracoccaceae</taxon>
        <taxon>Ascidiaceihabitans</taxon>
    </lineage>
</organism>
<keyword evidence="3" id="KW-0813">Transport</keyword>
<feature type="transmembrane region" description="Helical" evidence="8">
    <location>
        <begin position="38"/>
        <end position="61"/>
    </location>
</feature>
<gene>
    <name evidence="9" type="ORF">ASD8599_03325</name>
</gene>
<feature type="transmembrane region" description="Helical" evidence="8">
    <location>
        <begin position="82"/>
        <end position="101"/>
    </location>
</feature>
<dbReference type="RefSeq" id="WP_108829507.1">
    <property type="nucleotide sequence ID" value="NZ_OMOR01000001.1"/>
</dbReference>
<evidence type="ECO:0000256" key="4">
    <source>
        <dbReference type="ARBA" id="ARBA00022475"/>
    </source>
</evidence>
<comment type="similarity">
    <text evidence="2 8">Belongs to the 4-toluene sulfonate uptake permease (TSUP) (TC 2.A.102) family.</text>
</comment>
<feature type="transmembrane region" description="Helical" evidence="8">
    <location>
        <begin position="231"/>
        <end position="249"/>
    </location>
</feature>
<dbReference type="OrthoDB" id="9800873at2"/>
<feature type="transmembrane region" description="Helical" evidence="8">
    <location>
        <begin position="138"/>
        <end position="159"/>
    </location>
</feature>
<feature type="transmembrane region" description="Helical" evidence="8">
    <location>
        <begin position="206"/>
        <end position="225"/>
    </location>
</feature>
<name>A0A2R8BHK4_9RHOB</name>
<keyword evidence="7 8" id="KW-0472">Membrane</keyword>
<dbReference type="PANTHER" id="PTHR30269:SF32">
    <property type="entry name" value="MEMBRANE TRANSPORTER PROTEIN-RELATED"/>
    <property type="match status" value="1"/>
</dbReference>
<protein>
    <recommendedName>
        <fullName evidence="8">Probable membrane transporter protein</fullName>
    </recommendedName>
</protein>
<accession>A0A2R8BHK4</accession>
<keyword evidence="6 8" id="KW-1133">Transmembrane helix</keyword>
<proteinExistence type="inferred from homology"/>
<keyword evidence="4 8" id="KW-1003">Cell membrane</keyword>
<evidence type="ECO:0000256" key="5">
    <source>
        <dbReference type="ARBA" id="ARBA00022692"/>
    </source>
</evidence>
<evidence type="ECO:0000256" key="6">
    <source>
        <dbReference type="ARBA" id="ARBA00022989"/>
    </source>
</evidence>
<evidence type="ECO:0000256" key="2">
    <source>
        <dbReference type="ARBA" id="ARBA00009142"/>
    </source>
</evidence>
<evidence type="ECO:0000313" key="10">
    <source>
        <dbReference type="Proteomes" id="UP000244880"/>
    </source>
</evidence>
<dbReference type="PANTHER" id="PTHR30269">
    <property type="entry name" value="TRANSMEMBRANE PROTEIN YFCA"/>
    <property type="match status" value="1"/>
</dbReference>
<evidence type="ECO:0000256" key="7">
    <source>
        <dbReference type="ARBA" id="ARBA00023136"/>
    </source>
</evidence>
<dbReference type="EMBL" id="OMOR01000001">
    <property type="protein sequence ID" value="SPH22582.1"/>
    <property type="molecule type" value="Genomic_DNA"/>
</dbReference>
<feature type="transmembrane region" description="Helical" evidence="8">
    <location>
        <begin position="179"/>
        <end position="199"/>
    </location>
</feature>
<keyword evidence="10" id="KW-1185">Reference proteome</keyword>
<dbReference type="InterPro" id="IPR002781">
    <property type="entry name" value="TM_pro_TauE-like"/>
</dbReference>